<evidence type="ECO:0000256" key="3">
    <source>
        <dbReference type="ARBA" id="ARBA00022729"/>
    </source>
</evidence>
<accession>X1TIK1</accession>
<evidence type="ECO:0008006" key="5">
    <source>
        <dbReference type="Google" id="ProtNLM"/>
    </source>
</evidence>
<comment type="caution">
    <text evidence="4">The sequence shown here is derived from an EMBL/GenBank/DDBJ whole genome shotgun (WGS) entry which is preliminary data.</text>
</comment>
<comment type="similarity">
    <text evidence="1">Belongs to the bacterial solute-binding protein 1 family.</text>
</comment>
<proteinExistence type="inferred from homology"/>
<dbReference type="GO" id="GO:1901982">
    <property type="term" value="F:maltose binding"/>
    <property type="evidence" value="ECO:0007669"/>
    <property type="project" value="TreeGrafter"/>
</dbReference>
<dbReference type="GO" id="GO:0042956">
    <property type="term" value="P:maltodextrin transmembrane transport"/>
    <property type="evidence" value="ECO:0007669"/>
    <property type="project" value="TreeGrafter"/>
</dbReference>
<dbReference type="GO" id="GO:0055052">
    <property type="term" value="C:ATP-binding cassette (ABC) transporter complex, substrate-binding subunit-containing"/>
    <property type="evidence" value="ECO:0007669"/>
    <property type="project" value="TreeGrafter"/>
</dbReference>
<name>X1TIK1_9ZZZZ</name>
<dbReference type="AlphaFoldDB" id="X1TIK1"/>
<feature type="non-terminal residue" evidence="4">
    <location>
        <position position="1"/>
    </location>
</feature>
<keyword evidence="3" id="KW-0732">Signal</keyword>
<dbReference type="InterPro" id="IPR006059">
    <property type="entry name" value="SBP"/>
</dbReference>
<gene>
    <name evidence="4" type="ORF">S12H4_13122</name>
</gene>
<dbReference type="PANTHER" id="PTHR30061:SF50">
    <property type="entry name" value="MALTOSE_MALTODEXTRIN-BINDING PERIPLASMIC PROTEIN"/>
    <property type="match status" value="1"/>
</dbReference>
<dbReference type="PANTHER" id="PTHR30061">
    <property type="entry name" value="MALTOSE-BINDING PERIPLASMIC PROTEIN"/>
    <property type="match status" value="1"/>
</dbReference>
<dbReference type="Gene3D" id="3.40.190.10">
    <property type="entry name" value="Periplasmic binding protein-like II"/>
    <property type="match status" value="1"/>
</dbReference>
<organism evidence="4">
    <name type="scientific">marine sediment metagenome</name>
    <dbReference type="NCBI Taxonomy" id="412755"/>
    <lineage>
        <taxon>unclassified sequences</taxon>
        <taxon>metagenomes</taxon>
        <taxon>ecological metagenomes</taxon>
    </lineage>
</organism>
<evidence type="ECO:0000256" key="1">
    <source>
        <dbReference type="ARBA" id="ARBA00008520"/>
    </source>
</evidence>
<dbReference type="SUPFAM" id="SSF53850">
    <property type="entry name" value="Periplasmic binding protein-like II"/>
    <property type="match status" value="1"/>
</dbReference>
<dbReference type="GO" id="GO:0015768">
    <property type="term" value="P:maltose transport"/>
    <property type="evidence" value="ECO:0007669"/>
    <property type="project" value="TreeGrafter"/>
</dbReference>
<protein>
    <recommendedName>
        <fullName evidence="5">ABC transporter substrate-binding protein</fullName>
    </recommendedName>
</protein>
<reference evidence="4" key="1">
    <citation type="journal article" date="2014" name="Front. Microbiol.">
        <title>High frequency of phylogenetically diverse reductive dehalogenase-homologous genes in deep subseafloor sedimentary metagenomes.</title>
        <authorList>
            <person name="Kawai M."/>
            <person name="Futagami T."/>
            <person name="Toyoda A."/>
            <person name="Takaki Y."/>
            <person name="Nishi S."/>
            <person name="Hori S."/>
            <person name="Arai W."/>
            <person name="Tsubouchi T."/>
            <person name="Morono Y."/>
            <person name="Uchiyama I."/>
            <person name="Ito T."/>
            <person name="Fujiyama A."/>
            <person name="Inagaki F."/>
            <person name="Takami H."/>
        </authorList>
    </citation>
    <scope>NUCLEOTIDE SEQUENCE</scope>
    <source>
        <strain evidence="4">Expedition CK06-06</strain>
    </source>
</reference>
<dbReference type="EMBL" id="BARW01006251">
    <property type="protein sequence ID" value="GAI87405.1"/>
    <property type="molecule type" value="Genomic_DNA"/>
</dbReference>
<dbReference type="Pfam" id="PF13416">
    <property type="entry name" value="SBP_bac_8"/>
    <property type="match status" value="1"/>
</dbReference>
<keyword evidence="2" id="KW-0813">Transport</keyword>
<evidence type="ECO:0000256" key="2">
    <source>
        <dbReference type="ARBA" id="ARBA00022448"/>
    </source>
</evidence>
<sequence>GLNSPLGAGYLQALPEDAFNPEMIEKDFFPLVSAAKVDGKYYALPIAVRSLALIWNKDLFKEAGLDPEIPPKTLDELVEYAQKLTKYDKAGNIIQAGLTTELRGQLHHWVREVLIRQFGGKPYSDDNRKVTYNDQSGYDAFTFFTDLTEKYKVGQVGFLTDDVTAFKAGKAAITIDGSFRIGTLDKLKNLNYGVAEVPSHNGIKSNFASFWANGITSFTEGKQLEASIKFLKFLTSDKTMELWLKNIGELPAKPSVAFKEENINNPKYGPFIKGLEYAHATYFVDEMPQRQVWTDAYDMVTLEGKTVKEAIDTIAETEQNVLDKFYSNK</sequence>
<evidence type="ECO:0000313" key="4">
    <source>
        <dbReference type="EMBL" id="GAI87405.1"/>
    </source>
</evidence>